<dbReference type="SUPFAM" id="SSF82704">
    <property type="entry name" value="AlbA-like"/>
    <property type="match status" value="1"/>
</dbReference>
<keyword evidence="2" id="KW-0819">tRNA processing</keyword>
<organism evidence="5 6">
    <name type="scientific">Cardiosporidium cionae</name>
    <dbReference type="NCBI Taxonomy" id="476202"/>
    <lineage>
        <taxon>Eukaryota</taxon>
        <taxon>Sar</taxon>
        <taxon>Alveolata</taxon>
        <taxon>Apicomplexa</taxon>
        <taxon>Aconoidasida</taxon>
        <taxon>Nephromycida</taxon>
        <taxon>Cardiosporidium</taxon>
    </lineage>
</organism>
<comment type="subcellular location">
    <subcellularLocation>
        <location evidence="1">Nucleus</location>
        <location evidence="1">Nucleolus</location>
    </subcellularLocation>
</comment>
<evidence type="ECO:0000256" key="2">
    <source>
        <dbReference type="ARBA" id="ARBA00022694"/>
    </source>
</evidence>
<gene>
    <name evidence="5" type="ORF">IE077_003303</name>
</gene>
<dbReference type="Pfam" id="PF12328">
    <property type="entry name" value="Rpp20"/>
    <property type="match status" value="1"/>
</dbReference>
<dbReference type="EMBL" id="JADAQX010000421">
    <property type="protein sequence ID" value="KAF8820309.1"/>
    <property type="molecule type" value="Genomic_DNA"/>
</dbReference>
<keyword evidence="4" id="KW-0539">Nucleus</keyword>
<dbReference type="PANTHER" id="PTHR15314">
    <property type="entry name" value="RIBONUCLEASE P PROTEIN SUBUNIT P20"/>
    <property type="match status" value="1"/>
</dbReference>
<proteinExistence type="predicted"/>
<evidence type="ECO:0000256" key="4">
    <source>
        <dbReference type="ARBA" id="ARBA00023242"/>
    </source>
</evidence>
<evidence type="ECO:0000256" key="3">
    <source>
        <dbReference type="ARBA" id="ARBA00022884"/>
    </source>
</evidence>
<protein>
    <submittedName>
        <fullName evidence="5">Uncharacterized protein</fullName>
    </submittedName>
</protein>
<dbReference type="InterPro" id="IPR036882">
    <property type="entry name" value="Alba-like_dom_sf"/>
</dbReference>
<name>A0ABQ7J8L2_9APIC</name>
<reference evidence="5 6" key="1">
    <citation type="journal article" date="2020" name="bioRxiv">
        <title>Metabolic contributions of an alphaproteobacterial endosymbiont in the apicomplexan Cardiosporidium cionae.</title>
        <authorList>
            <person name="Hunter E.S."/>
            <person name="Paight C.J."/>
            <person name="Lane C.E."/>
        </authorList>
    </citation>
    <scope>NUCLEOTIDE SEQUENCE [LARGE SCALE GENOMIC DNA]</scope>
    <source>
        <strain evidence="5">ESH_2018</strain>
    </source>
</reference>
<comment type="caution">
    <text evidence="5">The sequence shown here is derived from an EMBL/GenBank/DDBJ whole genome shotgun (WGS) entry which is preliminary data.</text>
</comment>
<accession>A0ABQ7J8L2</accession>
<keyword evidence="6" id="KW-1185">Reference proteome</keyword>
<dbReference type="PANTHER" id="PTHR15314:SF1">
    <property type="entry name" value="RIBONUCLEASE P PROTEIN SUBUNIT P20"/>
    <property type="match status" value="1"/>
</dbReference>
<dbReference type="Gene3D" id="3.30.110.20">
    <property type="entry name" value="Alba-like domain"/>
    <property type="match status" value="1"/>
</dbReference>
<evidence type="ECO:0000256" key="1">
    <source>
        <dbReference type="ARBA" id="ARBA00004604"/>
    </source>
</evidence>
<dbReference type="InterPro" id="IPR014612">
    <property type="entry name" value="Pop7/Rpp20"/>
</dbReference>
<evidence type="ECO:0000313" key="6">
    <source>
        <dbReference type="Proteomes" id="UP000823046"/>
    </source>
</evidence>
<keyword evidence="3" id="KW-0694">RNA-binding</keyword>
<dbReference type="Proteomes" id="UP000823046">
    <property type="component" value="Unassembled WGS sequence"/>
</dbReference>
<evidence type="ECO:0000313" key="5">
    <source>
        <dbReference type="EMBL" id="KAF8820309.1"/>
    </source>
</evidence>
<sequence length="162" mass="18205">MEVFESAEPSSVAKESSVQSLLLPQQDNKGSAFASLSAQSLLIPRRVRRDASRPFARPHDVYISRRHPLIVYYKRVQHLFSTPSVSFVCIHGLGACIKGAIWLSQDILQSYEHFVSVEVSTSTTVCIDDYPEIDEHSFLLASSKERNVSGINIKFNKLRPII</sequence>